<reference evidence="2" key="1">
    <citation type="submission" date="2014-12" db="EMBL/GenBank/DDBJ databases">
        <title>Genome sequence of Clostridium beijerinckii strain 59B.</title>
        <authorList>
            <person name="Little G.T."/>
            <person name="Minton N.P."/>
        </authorList>
    </citation>
    <scope>NUCLEOTIDE SEQUENCE [LARGE SCALE GENOMIC DNA]</scope>
    <source>
        <strain evidence="2">59B</strain>
    </source>
</reference>
<protein>
    <submittedName>
        <fullName evidence="1">Uncharacterized protein</fullName>
    </submittedName>
</protein>
<proteinExistence type="predicted"/>
<sequence length="76" mass="8533">MIISKLEIQKDFDRGNSSGSGGFQVISATGITGDDKKIEFKKFDCSDFYNSDSEVVDKIKNLYSSYDFTNCEVEQV</sequence>
<evidence type="ECO:0000313" key="2">
    <source>
        <dbReference type="Proteomes" id="UP000031866"/>
    </source>
</evidence>
<organism evidence="1 2">
    <name type="scientific">Clostridium beijerinckii</name>
    <name type="common">Clostridium MP</name>
    <dbReference type="NCBI Taxonomy" id="1520"/>
    <lineage>
        <taxon>Bacteria</taxon>
        <taxon>Bacillati</taxon>
        <taxon>Bacillota</taxon>
        <taxon>Clostridia</taxon>
        <taxon>Eubacteriales</taxon>
        <taxon>Clostridiaceae</taxon>
        <taxon>Clostridium</taxon>
    </lineage>
</organism>
<accession>A0A0B5QYV2</accession>
<evidence type="ECO:0000313" key="1">
    <source>
        <dbReference type="EMBL" id="AJH02179.1"/>
    </source>
</evidence>
<dbReference type="EMBL" id="CP010086">
    <property type="protein sequence ID" value="AJH02179.1"/>
    <property type="molecule type" value="Genomic_DNA"/>
</dbReference>
<dbReference type="Proteomes" id="UP000031866">
    <property type="component" value="Chromosome"/>
</dbReference>
<gene>
    <name evidence="1" type="ORF">LF65_05672</name>
</gene>
<name>A0A0B5QYV2_CLOBE</name>
<dbReference type="KEGG" id="cbei:LF65_05672"/>
<dbReference type="RefSeq" id="WP_041900678.1">
    <property type="nucleotide sequence ID" value="NZ_CP010086.2"/>
</dbReference>
<dbReference type="AlphaFoldDB" id="A0A0B5QYV2"/>